<sequence>MDSQDDTSRPHDDATAAADDARQLVPMIMPPPSPPAPPLTTASKRDDGQATGIENPSSVRNLKDILHYTTQMTDVGAQNRDAGKNNLTLAEEKKKFLTNVLSTMTVNVHEEMNNSINIILDSKKKVEEYEYAFDVIGEYIDNIDYANDFQKLGGFQVIIPGLKSEHASVRCKTAEMIATAVQHNPYCQDKFIENPAYMRMLISLVESDIVEDVRVKALHAISGVVRHNLKGFWNFIGLGGIDLIIYALKSSSDKLKIKAVFLIYSTCHMGNDIADMYVDKGVVQIICSIIMNMEKTIEDYHHELVFSTLNQMLTMSPSRVKEICSSTKDLKQALLSLQNSYPSDSKYQDEKDHILWLMETLTL</sequence>
<dbReference type="OrthoDB" id="10250458at2759"/>
<protein>
    <submittedName>
        <fullName evidence="6">Hsp70 nucleotide exchange factor FES1-like</fullName>
    </submittedName>
    <submittedName>
        <fullName evidence="4">Hsp70-binding protein 1</fullName>
    </submittedName>
</protein>
<evidence type="ECO:0000313" key="6">
    <source>
        <dbReference type="RefSeq" id="XP_025425530.1"/>
    </source>
</evidence>
<dbReference type="InterPro" id="IPR016024">
    <property type="entry name" value="ARM-type_fold"/>
</dbReference>
<reference evidence="4" key="1">
    <citation type="submission" date="2018-04" db="EMBL/GenBank/DDBJ databases">
        <title>Transcriptome assembly of Sipha flava.</title>
        <authorList>
            <person name="Scully E.D."/>
            <person name="Geib S.M."/>
            <person name="Palmer N.A."/>
            <person name="Koch K."/>
            <person name="Bradshaw J."/>
            <person name="Heng-Moss T."/>
            <person name="Sarath G."/>
        </authorList>
    </citation>
    <scope>NUCLEOTIDE SEQUENCE</scope>
</reference>
<feature type="region of interest" description="Disordered" evidence="2">
    <location>
        <begin position="1"/>
        <end position="57"/>
    </location>
</feature>
<dbReference type="Pfam" id="PF08609">
    <property type="entry name" value="Fes1"/>
    <property type="match status" value="1"/>
</dbReference>
<accession>A0A2S2Q282</accession>
<evidence type="ECO:0000256" key="1">
    <source>
        <dbReference type="ARBA" id="ARBA00022737"/>
    </source>
</evidence>
<dbReference type="PANTHER" id="PTHR19316:SF18">
    <property type="entry name" value="HSP70-BINDING PROTEIN 1"/>
    <property type="match status" value="1"/>
</dbReference>
<dbReference type="EMBL" id="GGMS01002673">
    <property type="protein sequence ID" value="MBY71876.1"/>
    <property type="molecule type" value="Transcribed_RNA"/>
</dbReference>
<evidence type="ECO:0000313" key="4">
    <source>
        <dbReference type="EMBL" id="MBY71876.1"/>
    </source>
</evidence>
<dbReference type="GO" id="GO:0000774">
    <property type="term" value="F:adenyl-nucleotide exchange factor activity"/>
    <property type="evidence" value="ECO:0007669"/>
    <property type="project" value="TreeGrafter"/>
</dbReference>
<dbReference type="GO" id="GO:0005783">
    <property type="term" value="C:endoplasmic reticulum"/>
    <property type="evidence" value="ECO:0007669"/>
    <property type="project" value="TreeGrafter"/>
</dbReference>
<reference evidence="6" key="2">
    <citation type="submission" date="2025-04" db="UniProtKB">
        <authorList>
            <consortium name="RefSeq"/>
        </authorList>
    </citation>
    <scope>IDENTIFICATION</scope>
    <source>
        <tissue evidence="6">Whole body</tissue>
    </source>
</reference>
<dbReference type="AlphaFoldDB" id="A0A2S2Q282"/>
<name>A0A2S2Q282_9HEMI</name>
<feature type="compositionally biased region" description="Basic and acidic residues" evidence="2">
    <location>
        <begin position="1"/>
        <end position="22"/>
    </location>
</feature>
<gene>
    <name evidence="4" type="primary">Hspbp1</name>
    <name evidence="6" type="synonym">LOC112694313</name>
    <name evidence="4" type="ORF">g.10179</name>
</gene>
<dbReference type="SUPFAM" id="SSF48371">
    <property type="entry name" value="ARM repeat"/>
    <property type="match status" value="1"/>
</dbReference>
<keyword evidence="5" id="KW-1185">Reference proteome</keyword>
<feature type="compositionally biased region" description="Pro residues" evidence="2">
    <location>
        <begin position="28"/>
        <end position="38"/>
    </location>
</feature>
<dbReference type="InterPro" id="IPR050693">
    <property type="entry name" value="Hsp70_NEF-Inhibitors"/>
</dbReference>
<organism evidence="4">
    <name type="scientific">Sipha flava</name>
    <name type="common">yellow sugarcane aphid</name>
    <dbReference type="NCBI Taxonomy" id="143950"/>
    <lineage>
        <taxon>Eukaryota</taxon>
        <taxon>Metazoa</taxon>
        <taxon>Ecdysozoa</taxon>
        <taxon>Arthropoda</taxon>
        <taxon>Hexapoda</taxon>
        <taxon>Insecta</taxon>
        <taxon>Pterygota</taxon>
        <taxon>Neoptera</taxon>
        <taxon>Paraneoptera</taxon>
        <taxon>Hemiptera</taxon>
        <taxon>Sternorrhyncha</taxon>
        <taxon>Aphidomorpha</taxon>
        <taxon>Aphidoidea</taxon>
        <taxon>Aphididae</taxon>
        <taxon>Sipha</taxon>
    </lineage>
</organism>
<dbReference type="InterPro" id="IPR011989">
    <property type="entry name" value="ARM-like"/>
</dbReference>
<evidence type="ECO:0000259" key="3">
    <source>
        <dbReference type="Pfam" id="PF08609"/>
    </source>
</evidence>
<feature type="domain" description="Nucleotide exchange factor Fes1" evidence="3">
    <location>
        <begin position="62"/>
        <end position="148"/>
    </location>
</feature>
<dbReference type="PANTHER" id="PTHR19316">
    <property type="entry name" value="PROTEIN FOLDING REGULATOR"/>
    <property type="match status" value="1"/>
</dbReference>
<dbReference type="Proteomes" id="UP000694846">
    <property type="component" value="Unplaced"/>
</dbReference>
<dbReference type="InterPro" id="IPR013918">
    <property type="entry name" value="Nucleotide_exch_fac_Fes1"/>
</dbReference>
<keyword evidence="1" id="KW-0677">Repeat</keyword>
<proteinExistence type="predicted"/>
<evidence type="ECO:0000313" key="5">
    <source>
        <dbReference type="Proteomes" id="UP000694846"/>
    </source>
</evidence>
<dbReference type="Gene3D" id="1.25.10.10">
    <property type="entry name" value="Leucine-rich Repeat Variant"/>
    <property type="match status" value="1"/>
</dbReference>
<evidence type="ECO:0000256" key="2">
    <source>
        <dbReference type="SAM" id="MobiDB-lite"/>
    </source>
</evidence>
<dbReference type="RefSeq" id="XP_025425530.1">
    <property type="nucleotide sequence ID" value="XM_025569745.1"/>
</dbReference>